<dbReference type="OrthoDB" id="3256870at2759"/>
<dbReference type="Proteomes" id="UP000053820">
    <property type="component" value="Unassembled WGS sequence"/>
</dbReference>
<feature type="region of interest" description="Disordered" evidence="1">
    <location>
        <begin position="35"/>
        <end position="88"/>
    </location>
</feature>
<dbReference type="EMBL" id="KN839844">
    <property type="protein sequence ID" value="KIJ65227.1"/>
    <property type="molecule type" value="Genomic_DNA"/>
</dbReference>
<gene>
    <name evidence="2" type="ORF">HYDPIDRAFT_89043</name>
</gene>
<organism evidence="2 3">
    <name type="scientific">Hydnomerulius pinastri MD-312</name>
    <dbReference type="NCBI Taxonomy" id="994086"/>
    <lineage>
        <taxon>Eukaryota</taxon>
        <taxon>Fungi</taxon>
        <taxon>Dikarya</taxon>
        <taxon>Basidiomycota</taxon>
        <taxon>Agaricomycotina</taxon>
        <taxon>Agaricomycetes</taxon>
        <taxon>Agaricomycetidae</taxon>
        <taxon>Boletales</taxon>
        <taxon>Boletales incertae sedis</taxon>
        <taxon>Leucogyrophana</taxon>
    </lineage>
</organism>
<evidence type="ECO:0000256" key="1">
    <source>
        <dbReference type="SAM" id="MobiDB-lite"/>
    </source>
</evidence>
<accession>A0A0C9WGD3</accession>
<proteinExistence type="predicted"/>
<reference evidence="2 3" key="1">
    <citation type="submission" date="2014-04" db="EMBL/GenBank/DDBJ databases">
        <title>Evolutionary Origins and Diversification of the Mycorrhizal Mutualists.</title>
        <authorList>
            <consortium name="DOE Joint Genome Institute"/>
            <consortium name="Mycorrhizal Genomics Consortium"/>
            <person name="Kohler A."/>
            <person name="Kuo A."/>
            <person name="Nagy L.G."/>
            <person name="Floudas D."/>
            <person name="Copeland A."/>
            <person name="Barry K.W."/>
            <person name="Cichocki N."/>
            <person name="Veneault-Fourrey C."/>
            <person name="LaButti K."/>
            <person name="Lindquist E.A."/>
            <person name="Lipzen A."/>
            <person name="Lundell T."/>
            <person name="Morin E."/>
            <person name="Murat C."/>
            <person name="Riley R."/>
            <person name="Ohm R."/>
            <person name="Sun H."/>
            <person name="Tunlid A."/>
            <person name="Henrissat B."/>
            <person name="Grigoriev I.V."/>
            <person name="Hibbett D.S."/>
            <person name="Martin F."/>
        </authorList>
    </citation>
    <scope>NUCLEOTIDE SEQUENCE [LARGE SCALE GENOMIC DNA]</scope>
    <source>
        <strain evidence="2 3">MD-312</strain>
    </source>
</reference>
<feature type="region of interest" description="Disordered" evidence="1">
    <location>
        <begin position="110"/>
        <end position="156"/>
    </location>
</feature>
<dbReference type="AlphaFoldDB" id="A0A0C9WGD3"/>
<protein>
    <submittedName>
        <fullName evidence="2">Uncharacterized protein</fullName>
    </submittedName>
</protein>
<dbReference type="HOGENOM" id="CLU_097241_0_0_1"/>
<keyword evidence="3" id="KW-1185">Reference proteome</keyword>
<name>A0A0C9WGD3_9AGAM</name>
<evidence type="ECO:0000313" key="2">
    <source>
        <dbReference type="EMBL" id="KIJ65227.1"/>
    </source>
</evidence>
<feature type="compositionally biased region" description="Low complexity" evidence="1">
    <location>
        <begin position="38"/>
        <end position="58"/>
    </location>
</feature>
<sequence>MLGYDQSKVNPGHLYVRQPHAIQIIQLVEGPPPPRRISSVIESSSAGSSSASSYPSTSDSEEECSSYCSSVVTPNESSQDREPVAWTDDTYNTRMKRVYDWRDGFTKATNARSSPLKRKMNQHQADDDIVSHSSKRSRSRDGHSISRITGHPCPACDTPFPTPQSLRKHGRTPNVSEACRIAVEYNFE</sequence>
<evidence type="ECO:0000313" key="3">
    <source>
        <dbReference type="Proteomes" id="UP000053820"/>
    </source>
</evidence>